<accession>A0A1M2VT59</accession>
<comment type="caution">
    <text evidence="7">The sequence shown here is derived from an EMBL/GenBank/DDBJ whole genome shotgun (WGS) entry which is preliminary data.</text>
</comment>
<keyword evidence="2 4" id="KW-0863">Zinc-finger</keyword>
<feature type="compositionally biased region" description="Basic and acidic residues" evidence="5">
    <location>
        <begin position="56"/>
        <end position="67"/>
    </location>
</feature>
<gene>
    <name evidence="7" type="ORF">TRAPUB_12670</name>
</gene>
<keyword evidence="8" id="KW-1185">Reference proteome</keyword>
<dbReference type="OrthoDB" id="2734661at2759"/>
<proteinExistence type="predicted"/>
<reference evidence="7 8" key="1">
    <citation type="submission" date="2016-10" db="EMBL/GenBank/DDBJ databases">
        <title>Genome sequence of the basidiomycete white-rot fungus Trametes pubescens.</title>
        <authorList>
            <person name="Makela M.R."/>
            <person name="Granchi Z."/>
            <person name="Peng M."/>
            <person name="De Vries R.P."/>
            <person name="Grigoriev I."/>
            <person name="Riley R."/>
            <person name="Hilden K."/>
        </authorList>
    </citation>
    <scope>NUCLEOTIDE SEQUENCE [LARGE SCALE GENOMIC DNA]</scope>
    <source>
        <strain evidence="7 8">FBCC735</strain>
    </source>
</reference>
<dbReference type="Proteomes" id="UP000184267">
    <property type="component" value="Unassembled WGS sequence"/>
</dbReference>
<dbReference type="STRING" id="154538.A0A1M2VT59"/>
<dbReference type="EMBL" id="MNAD01000731">
    <property type="protein sequence ID" value="OJT10801.1"/>
    <property type="molecule type" value="Genomic_DNA"/>
</dbReference>
<evidence type="ECO:0000259" key="6">
    <source>
        <dbReference type="PROSITE" id="PS50865"/>
    </source>
</evidence>
<evidence type="ECO:0000313" key="7">
    <source>
        <dbReference type="EMBL" id="OJT10801.1"/>
    </source>
</evidence>
<evidence type="ECO:0000256" key="3">
    <source>
        <dbReference type="ARBA" id="ARBA00022833"/>
    </source>
</evidence>
<evidence type="ECO:0000256" key="4">
    <source>
        <dbReference type="PROSITE-ProRule" id="PRU00134"/>
    </source>
</evidence>
<evidence type="ECO:0000256" key="1">
    <source>
        <dbReference type="ARBA" id="ARBA00022723"/>
    </source>
</evidence>
<dbReference type="GO" id="GO:0008270">
    <property type="term" value="F:zinc ion binding"/>
    <property type="evidence" value="ECO:0007669"/>
    <property type="project" value="UniProtKB-KW"/>
</dbReference>
<feature type="domain" description="MYND-type" evidence="6">
    <location>
        <begin position="18"/>
        <end position="59"/>
    </location>
</feature>
<feature type="region of interest" description="Disordered" evidence="5">
    <location>
        <begin position="53"/>
        <end position="75"/>
    </location>
</feature>
<dbReference type="OMA" id="FTDWEQY"/>
<dbReference type="SUPFAM" id="SSF144232">
    <property type="entry name" value="HIT/MYND zinc finger-like"/>
    <property type="match status" value="1"/>
</dbReference>
<dbReference type="Pfam" id="PF01753">
    <property type="entry name" value="zf-MYND"/>
    <property type="match status" value="1"/>
</dbReference>
<keyword evidence="3" id="KW-0862">Zinc</keyword>
<evidence type="ECO:0000256" key="2">
    <source>
        <dbReference type="ARBA" id="ARBA00022771"/>
    </source>
</evidence>
<protein>
    <recommendedName>
        <fullName evidence="6">MYND-type domain-containing protein</fullName>
    </recommendedName>
</protein>
<evidence type="ECO:0000256" key="5">
    <source>
        <dbReference type="SAM" id="MobiDB-lite"/>
    </source>
</evidence>
<keyword evidence="1" id="KW-0479">Metal-binding</keyword>
<sequence>MATPKQDYMVASAALRRCQHCGKPQDIVIKMLRCSRCASVIYCSKECQKGAWPVHKTTEPPPDDRAPRTRSSCRRVDEANPDRIAKNIEAILCGFRTADEFSQALRDFIEAHTWAFQSYARALILMEGGADYIHMPPKFMEVQLRSLHTPGGTRNPARTFNFVGHRWLTVAEYTSTPIGARNWAGNAAMREAAHRYYSGDPRFVGMLTVFFRVGEISSAKMNLYPQYRAYAASLEGLGDVMLRSLMADVLALCTSSIEHGLALRCADGQESIAALPGRFVRWNKLWTWEPLFTDWEQYLAGPRGIEGVNALLNVIRTPHVTVPQLLKNIRVISQPSLLPRDGTISSQVSLAANL</sequence>
<name>A0A1M2VT59_TRAPU</name>
<dbReference type="AlphaFoldDB" id="A0A1M2VT59"/>
<evidence type="ECO:0000313" key="8">
    <source>
        <dbReference type="Proteomes" id="UP000184267"/>
    </source>
</evidence>
<organism evidence="7 8">
    <name type="scientific">Trametes pubescens</name>
    <name type="common">White-rot fungus</name>
    <dbReference type="NCBI Taxonomy" id="154538"/>
    <lineage>
        <taxon>Eukaryota</taxon>
        <taxon>Fungi</taxon>
        <taxon>Dikarya</taxon>
        <taxon>Basidiomycota</taxon>
        <taxon>Agaricomycotina</taxon>
        <taxon>Agaricomycetes</taxon>
        <taxon>Polyporales</taxon>
        <taxon>Polyporaceae</taxon>
        <taxon>Trametes</taxon>
    </lineage>
</organism>
<dbReference type="Gene3D" id="6.10.140.2220">
    <property type="match status" value="1"/>
</dbReference>
<dbReference type="PROSITE" id="PS50865">
    <property type="entry name" value="ZF_MYND_2"/>
    <property type="match status" value="1"/>
</dbReference>
<dbReference type="InterPro" id="IPR002893">
    <property type="entry name" value="Znf_MYND"/>
</dbReference>